<reference evidence="2" key="1">
    <citation type="submission" date="2021-05" db="EMBL/GenBank/DDBJ databases">
        <title>A free-living protist that lacks canonical eukaryotic 1 DNA replication and segregation systems.</title>
        <authorList>
            <person name="Salas-Leiva D.E."/>
            <person name="Tromer E.C."/>
            <person name="Curtis B.A."/>
            <person name="Jerlstrom-Hultqvist J."/>
            <person name="Kolisko M."/>
            <person name="Yi Z."/>
            <person name="Salas-Leiva J.S."/>
            <person name="Gallot-Lavallee L."/>
            <person name="Kops G.J.P.L."/>
            <person name="Archibald J.M."/>
            <person name="Simpson A.G.B."/>
            <person name="Roger A.J."/>
        </authorList>
    </citation>
    <scope>NUCLEOTIDE SEQUENCE</scope>
    <source>
        <strain evidence="2">BICM</strain>
    </source>
</reference>
<sequence>MRSAYCHLFRANRNYLKHYKMRTLKGVKTINAFDTIPTGTGAIISDNTGIYYHPIGAPDELHRSTLVSIPAAELYADWPNRKVVSLRSDRRGLLLVDMETGAVTQHREDTSIRSLLSSADGHGYFIANGKLCRLDPRKAEVCATFTVEQRAKGTFGAASSRSALSAAVTDNIAAVSMSDDSLCLFDLRKSGVLTSLPMPEPFSRTAFSGNTLFMRRQAIWHNRLSPTPAHVRGRRRDPRHHHGRQRRRPRRPIPTLAASSDSIPRPAAPSIARRSPGPG</sequence>
<feature type="region of interest" description="Disordered" evidence="1">
    <location>
        <begin position="224"/>
        <end position="279"/>
    </location>
</feature>
<dbReference type="InterPro" id="IPR011044">
    <property type="entry name" value="Quino_amine_DH_bsu"/>
</dbReference>
<evidence type="ECO:0000313" key="2">
    <source>
        <dbReference type="EMBL" id="KAG9393361.1"/>
    </source>
</evidence>
<organism evidence="2 3">
    <name type="scientific">Carpediemonas membranifera</name>
    <dbReference type="NCBI Taxonomy" id="201153"/>
    <lineage>
        <taxon>Eukaryota</taxon>
        <taxon>Metamonada</taxon>
        <taxon>Carpediemonas-like organisms</taxon>
        <taxon>Carpediemonas</taxon>
    </lineage>
</organism>
<evidence type="ECO:0000313" key="3">
    <source>
        <dbReference type="Proteomes" id="UP000717585"/>
    </source>
</evidence>
<dbReference type="EMBL" id="JAHDYR010000025">
    <property type="protein sequence ID" value="KAG9393361.1"/>
    <property type="molecule type" value="Genomic_DNA"/>
</dbReference>
<gene>
    <name evidence="2" type="ORF">J8273_3497</name>
</gene>
<keyword evidence="3" id="KW-1185">Reference proteome</keyword>
<feature type="compositionally biased region" description="Basic residues" evidence="1">
    <location>
        <begin position="231"/>
        <end position="251"/>
    </location>
</feature>
<dbReference type="AlphaFoldDB" id="A0A8J6ASI3"/>
<accession>A0A8J6ASI3</accession>
<protein>
    <submittedName>
        <fullName evidence="2">Uncharacterized protein</fullName>
    </submittedName>
</protein>
<dbReference type="Gene3D" id="2.130.10.10">
    <property type="entry name" value="YVTN repeat-like/Quinoprotein amine dehydrogenase"/>
    <property type="match status" value="1"/>
</dbReference>
<dbReference type="Proteomes" id="UP000717585">
    <property type="component" value="Unassembled WGS sequence"/>
</dbReference>
<proteinExistence type="predicted"/>
<evidence type="ECO:0000256" key="1">
    <source>
        <dbReference type="SAM" id="MobiDB-lite"/>
    </source>
</evidence>
<name>A0A8J6ASI3_9EUKA</name>
<comment type="caution">
    <text evidence="2">The sequence shown here is derived from an EMBL/GenBank/DDBJ whole genome shotgun (WGS) entry which is preliminary data.</text>
</comment>
<dbReference type="SUPFAM" id="SSF50969">
    <property type="entry name" value="YVTN repeat-like/Quinoprotein amine dehydrogenase"/>
    <property type="match status" value="1"/>
</dbReference>
<dbReference type="InterPro" id="IPR015943">
    <property type="entry name" value="WD40/YVTN_repeat-like_dom_sf"/>
</dbReference>